<dbReference type="AlphaFoldDB" id="A0A239B7R6"/>
<protein>
    <submittedName>
        <fullName evidence="1">Uncharacterized protein</fullName>
    </submittedName>
</protein>
<sequence>MLTEYNQKLITLDQLKQEKKITINLHKLKEVCLRNVYVKGVDSIEIKHIEIEEEQFMFVRFLKDTQEIAGSPLGLVSQVEVREFEFTVYLEY</sequence>
<dbReference type="EMBL" id="FZOJ01000003">
    <property type="protein sequence ID" value="SNS03193.1"/>
    <property type="molecule type" value="Genomic_DNA"/>
</dbReference>
<reference evidence="1 2" key="1">
    <citation type="submission" date="2017-06" db="EMBL/GenBank/DDBJ databases">
        <authorList>
            <person name="Kim H.J."/>
            <person name="Triplett B.A."/>
        </authorList>
    </citation>
    <scope>NUCLEOTIDE SEQUENCE [LARGE SCALE GENOMIC DNA]</scope>
    <source>
        <strain evidence="1 2">SCA</strain>
    </source>
</reference>
<name>A0A239B7R6_9FIRM</name>
<keyword evidence="2" id="KW-1185">Reference proteome</keyword>
<dbReference type="RefSeq" id="WP_089281536.1">
    <property type="nucleotide sequence ID" value="NZ_FZOJ01000003.1"/>
</dbReference>
<evidence type="ECO:0000313" key="1">
    <source>
        <dbReference type="EMBL" id="SNS03193.1"/>
    </source>
</evidence>
<accession>A0A239B7R6</accession>
<evidence type="ECO:0000313" key="2">
    <source>
        <dbReference type="Proteomes" id="UP000198304"/>
    </source>
</evidence>
<gene>
    <name evidence="1" type="ORF">SAMN05446037_100323</name>
</gene>
<organism evidence="1 2">
    <name type="scientific">Anaerovirgula multivorans</name>
    <dbReference type="NCBI Taxonomy" id="312168"/>
    <lineage>
        <taxon>Bacteria</taxon>
        <taxon>Bacillati</taxon>
        <taxon>Bacillota</taxon>
        <taxon>Clostridia</taxon>
        <taxon>Peptostreptococcales</taxon>
        <taxon>Natronincolaceae</taxon>
        <taxon>Anaerovirgula</taxon>
    </lineage>
</organism>
<proteinExistence type="predicted"/>
<dbReference type="Proteomes" id="UP000198304">
    <property type="component" value="Unassembled WGS sequence"/>
</dbReference>